<evidence type="ECO:0000256" key="4">
    <source>
        <dbReference type="PROSITE-ProRule" id="PRU00169"/>
    </source>
</evidence>
<dbReference type="CDD" id="cd17536">
    <property type="entry name" value="REC_YesN-like"/>
    <property type="match status" value="1"/>
</dbReference>
<dbReference type="eggNOG" id="COG4753">
    <property type="taxonomic scope" value="Bacteria"/>
</dbReference>
<dbReference type="PANTHER" id="PTHR43280">
    <property type="entry name" value="ARAC-FAMILY TRANSCRIPTIONAL REGULATOR"/>
    <property type="match status" value="1"/>
</dbReference>
<keyword evidence="8" id="KW-1185">Reference proteome</keyword>
<dbReference type="Gene3D" id="3.40.50.2300">
    <property type="match status" value="1"/>
</dbReference>
<name>L0ED23_THECK</name>
<feature type="domain" description="Response regulatory" evidence="6">
    <location>
        <begin position="4"/>
        <end position="122"/>
    </location>
</feature>
<feature type="domain" description="HTH araC/xylS-type" evidence="5">
    <location>
        <begin position="154"/>
        <end position="252"/>
    </location>
</feature>
<evidence type="ECO:0000313" key="8">
    <source>
        <dbReference type="Proteomes" id="UP000010795"/>
    </source>
</evidence>
<dbReference type="Pfam" id="PF00072">
    <property type="entry name" value="Response_reg"/>
    <property type="match status" value="1"/>
</dbReference>
<sequence length="263" mass="29809">MAYSVLLVDDEPHALEGLQLMVDWERFGFRVAGTCRDGEEAMLRIRIDPPDLVVTDIRMPVMDGLALIEEAQRAGHRDLLFVIASGYHDFEYAARAVRLGVSHYLTKPVIPSEAEEMLGRLAAELRERERADLASDDIEPPEASHAPETGGIQAEVAEYLRAHYRRSLTIREIAERFYVHPVYLGQSFARKYGIGILDYVHELRIEEAKRLLESTDMTLGAIAESVGYNAYQYFLKQFERRTGMKPAAYRLRASGKKKTDSTS</sequence>
<reference evidence="8" key="1">
    <citation type="submission" date="2012-01" db="EMBL/GenBank/DDBJ databases">
        <title>Complete sequence of chromosome of Thermobacillus composti KWC4.</title>
        <authorList>
            <person name="Lucas S."/>
            <person name="Han J."/>
            <person name="Lapidus A."/>
            <person name="Cheng J.-F."/>
            <person name="Goodwin L."/>
            <person name="Pitluck S."/>
            <person name="Peters L."/>
            <person name="Ovchinnikova G."/>
            <person name="Teshima H."/>
            <person name="Detter J.C."/>
            <person name="Han C."/>
            <person name="Tapia R."/>
            <person name="Land M."/>
            <person name="Hauser L."/>
            <person name="Kyrpides N."/>
            <person name="Ivanova N."/>
            <person name="Pagani I."/>
            <person name="Anderson I."/>
            <person name="Woyke T."/>
        </authorList>
    </citation>
    <scope>NUCLEOTIDE SEQUENCE [LARGE SCALE GENOMIC DNA]</scope>
    <source>
        <strain evidence="8">DSM 18247 / JCM 13945 / KWC4</strain>
    </source>
</reference>
<evidence type="ECO:0000259" key="5">
    <source>
        <dbReference type="PROSITE" id="PS01124"/>
    </source>
</evidence>
<dbReference type="Proteomes" id="UP000010795">
    <property type="component" value="Chromosome"/>
</dbReference>
<evidence type="ECO:0000256" key="3">
    <source>
        <dbReference type="ARBA" id="ARBA00023163"/>
    </source>
</evidence>
<accession>L0ED23</accession>
<dbReference type="SUPFAM" id="SSF46689">
    <property type="entry name" value="Homeodomain-like"/>
    <property type="match status" value="2"/>
</dbReference>
<dbReference type="GO" id="GO:0043565">
    <property type="term" value="F:sequence-specific DNA binding"/>
    <property type="evidence" value="ECO:0007669"/>
    <property type="project" value="InterPro"/>
</dbReference>
<dbReference type="GO" id="GO:0000160">
    <property type="term" value="P:phosphorelay signal transduction system"/>
    <property type="evidence" value="ECO:0007669"/>
    <property type="project" value="InterPro"/>
</dbReference>
<dbReference type="InterPro" id="IPR018060">
    <property type="entry name" value="HTH_AraC"/>
</dbReference>
<dbReference type="KEGG" id="tco:Theco_1368"/>
<dbReference type="Pfam" id="PF12833">
    <property type="entry name" value="HTH_18"/>
    <property type="match status" value="1"/>
</dbReference>
<dbReference type="Gene3D" id="1.10.10.60">
    <property type="entry name" value="Homeodomain-like"/>
    <property type="match status" value="2"/>
</dbReference>
<dbReference type="SMART" id="SM00448">
    <property type="entry name" value="REC"/>
    <property type="match status" value="1"/>
</dbReference>
<dbReference type="SUPFAM" id="SSF52172">
    <property type="entry name" value="CheY-like"/>
    <property type="match status" value="1"/>
</dbReference>
<keyword evidence="3" id="KW-0804">Transcription</keyword>
<dbReference type="PANTHER" id="PTHR43280:SF2">
    <property type="entry name" value="HTH-TYPE TRANSCRIPTIONAL REGULATOR EXSA"/>
    <property type="match status" value="1"/>
</dbReference>
<dbReference type="InterPro" id="IPR011006">
    <property type="entry name" value="CheY-like_superfamily"/>
</dbReference>
<organism evidence="7 8">
    <name type="scientific">Thermobacillus composti (strain DSM 18247 / JCM 13945 / KWC4)</name>
    <dbReference type="NCBI Taxonomy" id="717605"/>
    <lineage>
        <taxon>Bacteria</taxon>
        <taxon>Bacillati</taxon>
        <taxon>Bacillota</taxon>
        <taxon>Bacilli</taxon>
        <taxon>Bacillales</taxon>
        <taxon>Paenibacillaceae</taxon>
        <taxon>Thermobacillus</taxon>
    </lineage>
</organism>
<keyword evidence="4" id="KW-0597">Phosphoprotein</keyword>
<keyword evidence="1" id="KW-0805">Transcription regulation</keyword>
<evidence type="ECO:0000259" key="6">
    <source>
        <dbReference type="PROSITE" id="PS50110"/>
    </source>
</evidence>
<dbReference type="InterPro" id="IPR018062">
    <property type="entry name" value="HTH_AraC-typ_CS"/>
</dbReference>
<dbReference type="AlphaFoldDB" id="L0ED23"/>
<dbReference type="OrthoDB" id="342399at2"/>
<dbReference type="GO" id="GO:0003700">
    <property type="term" value="F:DNA-binding transcription factor activity"/>
    <property type="evidence" value="ECO:0007669"/>
    <property type="project" value="InterPro"/>
</dbReference>
<dbReference type="PROSITE" id="PS01124">
    <property type="entry name" value="HTH_ARAC_FAMILY_2"/>
    <property type="match status" value="1"/>
</dbReference>
<dbReference type="HOGENOM" id="CLU_000445_5_1_9"/>
<protein>
    <submittedName>
        <fullName evidence="7">Response regulator containing CheY-like receiver domain and AraC-type DNA-binding domain</fullName>
    </submittedName>
</protein>
<dbReference type="InterPro" id="IPR009057">
    <property type="entry name" value="Homeodomain-like_sf"/>
</dbReference>
<feature type="modified residue" description="4-aspartylphosphate" evidence="4">
    <location>
        <position position="56"/>
    </location>
</feature>
<dbReference type="InterPro" id="IPR001789">
    <property type="entry name" value="Sig_transdc_resp-reg_receiver"/>
</dbReference>
<evidence type="ECO:0000313" key="7">
    <source>
        <dbReference type="EMBL" id="AGA57524.1"/>
    </source>
</evidence>
<dbReference type="PROSITE" id="PS00041">
    <property type="entry name" value="HTH_ARAC_FAMILY_1"/>
    <property type="match status" value="1"/>
</dbReference>
<evidence type="ECO:0000256" key="2">
    <source>
        <dbReference type="ARBA" id="ARBA00023125"/>
    </source>
</evidence>
<dbReference type="SMART" id="SM00342">
    <property type="entry name" value="HTH_ARAC"/>
    <property type="match status" value="1"/>
</dbReference>
<dbReference type="PROSITE" id="PS50110">
    <property type="entry name" value="RESPONSE_REGULATORY"/>
    <property type="match status" value="1"/>
</dbReference>
<keyword evidence="2 7" id="KW-0238">DNA-binding</keyword>
<proteinExistence type="predicted"/>
<gene>
    <name evidence="7" type="ordered locus">Theco_1368</name>
</gene>
<dbReference type="STRING" id="717605.Theco_1368"/>
<dbReference type="eggNOG" id="COG2207">
    <property type="taxonomic scope" value="Bacteria"/>
</dbReference>
<evidence type="ECO:0000256" key="1">
    <source>
        <dbReference type="ARBA" id="ARBA00023015"/>
    </source>
</evidence>
<dbReference type="EMBL" id="CP003255">
    <property type="protein sequence ID" value="AGA57524.1"/>
    <property type="molecule type" value="Genomic_DNA"/>
</dbReference>